<evidence type="ECO:0000256" key="1">
    <source>
        <dbReference type="SAM" id="MobiDB-lite"/>
    </source>
</evidence>
<sequence length="583" mass="66210">MKIGMWSDSINFPNLPLMKLSSYHKEQGDSVELIKEGEHYDRVYLSKVFNLPLLNKIPQSPPIFHADDVVRGGTGYAIKVENGKEVFHSELHENLPSEIEHRYPDYSLFPQYQNTAYGFLTRGCCNNCSFCIVCPKEGNQSVQVADLSEFWNGQREIKLLDPNLLACRNRETLLKELIESGARVDFTQGIDARFITSDIAELINQVKIKTIHFAFDFMKNEKAIIRGLECFKKYYSGSDRNIRCYVLTNYDTSHEEDWYRVRSLIELGYQPYVMIYQKGTHNRFLTDLARWSNSLFLNRAVSFEDYVPRKDGKSCRELYPEILNKKEIVVMPAKTEKTPAPAVDYSGMNICRKLQIARLKFLQAGVKKTGKNIHLEFMYFELSDIVPVAESIFTEVGLLMAPTFGKEYAIAKVFNCDDRDEEPITFEAPFTQIAPIISNSGKVVTNEMQALGSSITYMRRYLWQLVLDIIEADSIDNTSGADEDTQTPPSPPKTAKKAPVTAEKRQEIKSELTSAPEGAASEEQVATLKAELKKLMELDAEQESFVQNVAVKTEGFTKITADVCDQLITGVRDMLSAYDTQEG</sequence>
<name>A0AAW6C112_FLAPL</name>
<proteinExistence type="predicted"/>
<dbReference type="SUPFAM" id="SSF102114">
    <property type="entry name" value="Radical SAM enzymes"/>
    <property type="match status" value="1"/>
</dbReference>
<dbReference type="EMBL" id="JAQLWO010000005">
    <property type="protein sequence ID" value="MDB7905682.1"/>
    <property type="molecule type" value="Genomic_DNA"/>
</dbReference>
<organism evidence="2 3">
    <name type="scientific">Flavonifractor plautii</name>
    <name type="common">Fusobacterium plautii</name>
    <dbReference type="NCBI Taxonomy" id="292800"/>
    <lineage>
        <taxon>Bacteria</taxon>
        <taxon>Bacillati</taxon>
        <taxon>Bacillota</taxon>
        <taxon>Clostridia</taxon>
        <taxon>Eubacteriales</taxon>
        <taxon>Oscillospiraceae</taxon>
        <taxon>Flavonifractor</taxon>
    </lineage>
</organism>
<evidence type="ECO:0000313" key="2">
    <source>
        <dbReference type="EMBL" id="MDB7905682.1"/>
    </source>
</evidence>
<comment type="caution">
    <text evidence="2">The sequence shown here is derived from an EMBL/GenBank/DDBJ whole genome shotgun (WGS) entry which is preliminary data.</text>
</comment>
<evidence type="ECO:0000313" key="3">
    <source>
        <dbReference type="Proteomes" id="UP001211006"/>
    </source>
</evidence>
<feature type="region of interest" description="Disordered" evidence="1">
    <location>
        <begin position="477"/>
        <end position="504"/>
    </location>
</feature>
<gene>
    <name evidence="2" type="ORF">PND83_06820</name>
</gene>
<protein>
    <submittedName>
        <fullName evidence="2">ERF family protein</fullName>
    </submittedName>
</protein>
<dbReference type="RefSeq" id="WP_271906582.1">
    <property type="nucleotide sequence ID" value="NZ_JAQLWN010000007.1"/>
</dbReference>
<dbReference type="InterPro" id="IPR007499">
    <property type="entry name" value="ERF_bacteria_virus"/>
</dbReference>
<reference evidence="2" key="1">
    <citation type="submission" date="2023-01" db="EMBL/GenBank/DDBJ databases">
        <title>Human gut microbiome strain richness.</title>
        <authorList>
            <person name="Chen-Liaw A."/>
        </authorList>
    </citation>
    <scope>NUCLEOTIDE SEQUENCE</scope>
    <source>
        <strain evidence="2">2225st1_A6_2225SCRN_200828</strain>
    </source>
</reference>
<accession>A0AAW6C112</accession>
<dbReference type="AlphaFoldDB" id="A0AAW6C112"/>
<dbReference type="Pfam" id="PF04404">
    <property type="entry name" value="ERF"/>
    <property type="match status" value="1"/>
</dbReference>
<dbReference type="InterPro" id="IPR058240">
    <property type="entry name" value="rSAM_sf"/>
</dbReference>
<dbReference type="Proteomes" id="UP001211006">
    <property type="component" value="Unassembled WGS sequence"/>
</dbReference>